<dbReference type="InterPro" id="IPR000566">
    <property type="entry name" value="Lipocln_cytosolic_FA-bd_dom"/>
</dbReference>
<name>A0A2W1C146_HELAM</name>
<feature type="domain" description="Lipocalin/cytosolic fatty-acid binding" evidence="3">
    <location>
        <begin position="1437"/>
        <end position="1524"/>
    </location>
</feature>
<dbReference type="Pfam" id="PF00061">
    <property type="entry name" value="Lipocalin"/>
    <property type="match status" value="4"/>
</dbReference>
<proteinExistence type="predicted"/>
<feature type="domain" description="Lipocalin/cytosolic fatty-acid binding" evidence="2">
    <location>
        <begin position="1960"/>
        <end position="2082"/>
    </location>
</feature>
<keyword evidence="1" id="KW-1015">Disulfide bond</keyword>
<reference evidence="4 5" key="1">
    <citation type="journal article" date="2017" name="BMC Biol.">
        <title>Genomic innovations, transcriptional plasticity and gene loss underlying the evolution and divergence of two highly polyphagous and invasive Helicoverpa pest species.</title>
        <authorList>
            <person name="Pearce S.L."/>
            <person name="Clarke D.F."/>
            <person name="East P.D."/>
            <person name="Elfekih S."/>
            <person name="Gordon K.H."/>
            <person name="Jermiin L.S."/>
            <person name="McGaughran A."/>
            <person name="Oakeshott J.G."/>
            <person name="Papanikolaou A."/>
            <person name="Perera O.P."/>
            <person name="Rane R.V."/>
            <person name="Richards S."/>
            <person name="Tay W.T."/>
            <person name="Walsh T.K."/>
            <person name="Anderson A."/>
            <person name="Anderson C.J."/>
            <person name="Asgari S."/>
            <person name="Board P.G."/>
            <person name="Bretschneider A."/>
            <person name="Campbell P.M."/>
            <person name="Chertemps T."/>
            <person name="Christeller J.T."/>
            <person name="Coppin C.W."/>
            <person name="Downes S.J."/>
            <person name="Duan G."/>
            <person name="Farnsworth C.A."/>
            <person name="Good R.T."/>
            <person name="Han L.B."/>
            <person name="Han Y.C."/>
            <person name="Hatje K."/>
            <person name="Horne I."/>
            <person name="Huang Y.P."/>
            <person name="Hughes D.S."/>
            <person name="Jacquin-Joly E."/>
            <person name="James W."/>
            <person name="Jhangiani S."/>
            <person name="Kollmar M."/>
            <person name="Kuwar S.S."/>
            <person name="Li S."/>
            <person name="Liu N.Y."/>
            <person name="Maibeche M.T."/>
            <person name="Miller J.R."/>
            <person name="Montagne N."/>
            <person name="Perry T."/>
            <person name="Qu J."/>
            <person name="Song S.V."/>
            <person name="Sutton G.G."/>
            <person name="Vogel H."/>
            <person name="Walenz B.P."/>
            <person name="Xu W."/>
            <person name="Zhang H.J."/>
            <person name="Zou Z."/>
            <person name="Batterham P."/>
            <person name="Edwards O.R."/>
            <person name="Feyereisen R."/>
            <person name="Gibbs R.A."/>
            <person name="Heckel D.G."/>
            <person name="McGrath A."/>
            <person name="Robin C."/>
            <person name="Scherer S.E."/>
            <person name="Worley K.C."/>
            <person name="Wu Y.D."/>
        </authorList>
    </citation>
    <scope>NUCLEOTIDE SEQUENCE [LARGE SCALE GENOMIC DNA]</scope>
    <source>
        <strain evidence="4">Harm_GR_Male_#8</strain>
        <tissue evidence="4">Whole organism</tissue>
    </source>
</reference>
<dbReference type="GO" id="GO:0006629">
    <property type="term" value="P:lipid metabolic process"/>
    <property type="evidence" value="ECO:0007669"/>
    <property type="project" value="TreeGrafter"/>
</dbReference>
<evidence type="ECO:0000256" key="1">
    <source>
        <dbReference type="ARBA" id="ARBA00023157"/>
    </source>
</evidence>
<dbReference type="Gene3D" id="2.40.128.20">
    <property type="match status" value="15"/>
</dbReference>
<dbReference type="EMBL" id="KZ149918">
    <property type="protein sequence ID" value="PZC77813.1"/>
    <property type="molecule type" value="Genomic_DNA"/>
</dbReference>
<organism evidence="4 5">
    <name type="scientific">Helicoverpa armigera</name>
    <name type="common">Cotton bollworm</name>
    <name type="synonym">Heliothis armigera</name>
    <dbReference type="NCBI Taxonomy" id="29058"/>
    <lineage>
        <taxon>Eukaryota</taxon>
        <taxon>Metazoa</taxon>
        <taxon>Ecdysozoa</taxon>
        <taxon>Arthropoda</taxon>
        <taxon>Hexapoda</taxon>
        <taxon>Insecta</taxon>
        <taxon>Pterygota</taxon>
        <taxon>Neoptera</taxon>
        <taxon>Endopterygota</taxon>
        <taxon>Lepidoptera</taxon>
        <taxon>Glossata</taxon>
        <taxon>Ditrysia</taxon>
        <taxon>Noctuoidea</taxon>
        <taxon>Noctuidae</taxon>
        <taxon>Heliothinae</taxon>
        <taxon>Helicoverpa</taxon>
    </lineage>
</organism>
<feature type="domain" description="Lipocalin/cytosolic fatty-acid binding" evidence="3">
    <location>
        <begin position="586"/>
        <end position="714"/>
    </location>
</feature>
<sequence>MAAVDVLRNKYFEDIPQTDSACFYYPVLGPNDPVIFPGQCDANIPVIQNFDVSMYMGRWRLIESYYSDFQEGTCNAATYTENDDGTVAVYNTKVVEEQLNSITGSAVLASDGSGKFTVTFPNGATPVEYWILGTDYHSYALVYSCVNLPDDLRRVWTWKLSRGDSLSDYATHSINQIMNSVDVLDARYYQAVDQTDTGCFYFPEPDKDTTVVFPGQCDENIPVVANFDASRYAGTWYDIESYPTSFHTGTCNIETYTTNTDGTITVQNTQVVNQVLQTTTGTATQTATDNSAKFDVTFTLSSGPVTNKYWVLATDYDSYSLVYSCRNIDSESRAVYSWKLSRTPYLPAAAAPVINEIINSVQVLEQRYYVPRSHSEESCFFYPDNIGGDVILNGQCLPDLEVPAVTSFSPSAFSGVWHEVARFPSTLQNGECTATEYLTNGNGFNVIKTSVIEEALLSTNQVAEVDATGRGVIRFESSEVPFNSLYILATDNTQYALAYSCRNVDANSKQIYSWKLSRSRAGLSEAANIIIDELVSQNIDLFEGYYRYTKQDNSACFHYPVHDELPDSIILPGPCDDSIRGIPNFNVKEYLGIWNEIARYPIASQQGQCNRGLYTSLNDVIYVENSQVINEHLATISGQATLVGQDGYGDLLVTFNVGDEPRRAKYSVLATDYINYALLYSCTNVDGGRNRRVNSWKLSRTTELSLQANNAINNVIANTEGLHEMYYQTTSQTDAACFHYPEFNNPETIVLPGPCNESITGVPNFSIADYLGDWIEVARYPQTAQTGQCNRASYSSDGVNSISIANTQVVNEALSTISGQGVLASNDGSGVLRVTFNVGGVGSWKLSRTDTLSPTALEIMDDVISDTQGLNQTYYQETSQTDDSCFYYPEPVIDGLGTSILLPGNCDTSIKGVENFNVTAFARTWYHIRRYDSVQGRSCSGTRLKVNAQTSNLDITDFDVIDGELATTDYTGRVSSTDGSGKITVEIPAANSGESTEMDLYILATNYNEYALAYSCENVGTRRRVRAWQLSTDRTMPASGVAVINELEQNMRELHNPYFNQVPHNEDCEEPSSAILFKSSIIFGGAPWYDIESYANTHQSGTCNTARYTINADRSITVQNSQVVNQALAVANGEATIATESIGKLQVRIGGSTVPIDYWVLSTDYTGYALIYSCRNVDANTREVFSWKLSRTQSGFTPAATQTMTGIINSIAALSQNDYITRDHSANGCFYYPANDPSATVIDLPGSCETITGLPSFNTEAYLGTWYEIARYPQPNQQGQCNRATYGDAGNGIVSVLNEQVLSESLASISGSATSDNTGRITVTFNIGGQPQSQDLFVLATDYLNYALVYSCTNLDNGWRRVASWKLSRTKALSANALEIMDLVIANTQALHPQYYRDTQQTDNACFYYPVLDGTETTIDLPGTCASAAIVGMPNFNINSYTGVWYEIERYPQPTQQGQCNRAIYTENEGVITVMNSQVVNEANASISGVARVISTDNSGVLQVTFTIGGQPTNQDLYVLSTDYISYSIVYACTDLNNGWRRVGSWKLSRSQTGLTSNDISAINNVIATTQGLNQNYFRSTSQTNQACFYYPVFPTLPDTIDLPGPCETTTVSPMPNFNMNNYQGLWYEVARYPQPTQQGQCNRATYGANTVTNRQVLNQGLLSIDGTIVLPDSSGRLQVTFNIGGTPQTTELLVLSTDYENYSIVYTCQNIDGGKRRVGSWKLSRTPTLTPQAISNINNVIAATQGLKEEYYQSTSQSNEACFYYPAGPTENEIRLPFTCDTSLRGMPSFNLTAFARTWYHIQRYDPVQGTTCSGTRFTVNSGNTLNVVDFEVAGEELVTVEGTARINSTDGTGQLLLTTTNGDETSEIVLYILATDYTGYAVALSCENVDDDWRRVRAWQLSSGRTLPAAAVPVITTLINNQLELHSPYFNAVTQNEDCQEPSSAMLFKSSIIVIFYSGIWYDLASYASPFQNGSCSTAQYTVNSDGTVTVVNSQIFGQTLFTVTGTASLATTDNSAKLRVTIGSGPPSDYWVLTTDYISYALVYSCRNVNANTREIFSWKLSRTKELTAAAEAAINNVINSVSALNQQHYVERDHSTNGCHYYDTFANGIEIPGACETVRPVPNFNAGAYLGTWYEIARYPIPTQRGQCDRAIYGDAGNGVVSVLNSQVVNQTLDTISGEARLASTDGSGKLQVTFVFGGVPINTELYILATDYVSYSLAYSCTNLSNGNRRVSSWKLSRGTTLSQQAVLAMNAVIANTQGLREEYYQPTSQSTEACFYYPAGLTDGEVRLPGPCNETITGVPAFSLSTFARTWYHIQRYDSVQGKSCSGTRLTYVPGTGTLNVTDFEVVNGGLVTSEGTGRLNSTDNTGKLLLNVPGANGNGSELVVYILATDYNDYAVAYSCENVNATERRVRAWLLSSQRTMSTAGVSAIIELAQTRPELNSRYFNNVPQHSSCLEPSSAFTIQSSIILMLVCAILQMLR</sequence>
<dbReference type="GO" id="GO:0000302">
    <property type="term" value="P:response to reactive oxygen species"/>
    <property type="evidence" value="ECO:0007669"/>
    <property type="project" value="TreeGrafter"/>
</dbReference>
<evidence type="ECO:0000313" key="4">
    <source>
        <dbReference type="EMBL" id="PZC77813.1"/>
    </source>
</evidence>
<feature type="domain" description="Lipocalin/cytosolic fatty-acid binding" evidence="3">
    <location>
        <begin position="1088"/>
        <end position="1192"/>
    </location>
</feature>
<dbReference type="InterPro" id="IPR003057">
    <property type="entry name" value="Invtbrt_color"/>
</dbReference>
<feature type="domain" description="Lipocalin/cytosolic fatty-acid binding" evidence="3">
    <location>
        <begin position="2131"/>
        <end position="2257"/>
    </location>
</feature>
<feature type="domain" description="Lipocalin/cytosolic fatty-acid binding" evidence="3">
    <location>
        <begin position="228"/>
        <end position="351"/>
    </location>
</feature>
<evidence type="ECO:0000259" key="2">
    <source>
        <dbReference type="Pfam" id="PF00061"/>
    </source>
</evidence>
<feature type="domain" description="Lipocalin/cytosolic fatty-acid binding" evidence="2">
    <location>
        <begin position="1264"/>
        <end position="1382"/>
    </location>
</feature>
<protein>
    <recommendedName>
        <fullName evidence="2 3">Lipocalin/cytosolic fatty-acid binding domain-containing protein</fullName>
    </recommendedName>
</protein>
<dbReference type="OrthoDB" id="565904at2759"/>
<keyword evidence="5" id="KW-1185">Reference proteome</keyword>
<dbReference type="InterPro" id="IPR022272">
    <property type="entry name" value="Lipocalin_CS"/>
</dbReference>
<feature type="domain" description="Lipocalin/cytosolic fatty-acid binding" evidence="2">
    <location>
        <begin position="1641"/>
        <end position="1759"/>
    </location>
</feature>
<evidence type="ECO:0000259" key="3">
    <source>
        <dbReference type="Pfam" id="PF08212"/>
    </source>
</evidence>
<dbReference type="InterPro" id="IPR012674">
    <property type="entry name" value="Calycin"/>
</dbReference>
<feature type="domain" description="Lipocalin/cytosolic fatty-acid binding" evidence="2">
    <location>
        <begin position="2337"/>
        <end position="2440"/>
    </location>
</feature>
<dbReference type="SUPFAM" id="SSF50814">
    <property type="entry name" value="Lipocalins"/>
    <property type="match status" value="14"/>
</dbReference>
<dbReference type="GO" id="GO:0031409">
    <property type="term" value="F:pigment binding"/>
    <property type="evidence" value="ECO:0007669"/>
    <property type="project" value="InterPro"/>
</dbReference>
<dbReference type="PROSITE" id="PS00213">
    <property type="entry name" value="LIPOCALIN"/>
    <property type="match status" value="1"/>
</dbReference>
<dbReference type="Pfam" id="PF08212">
    <property type="entry name" value="Lipocalin_2"/>
    <property type="match status" value="7"/>
</dbReference>
<dbReference type="CDD" id="cd00301">
    <property type="entry name" value="lipocalin_FABP"/>
    <property type="match status" value="4"/>
</dbReference>
<dbReference type="PANTHER" id="PTHR10612">
    <property type="entry name" value="APOLIPOPROTEIN D"/>
    <property type="match status" value="1"/>
</dbReference>
<gene>
    <name evidence="4" type="primary">HaOG202924</name>
    <name evidence="4" type="ORF">B5X24_HaOG202924</name>
</gene>
<evidence type="ECO:0000313" key="5">
    <source>
        <dbReference type="Proteomes" id="UP000249218"/>
    </source>
</evidence>
<feature type="domain" description="Lipocalin/cytosolic fatty-acid binding" evidence="3">
    <location>
        <begin position="767"/>
        <end position="838"/>
    </location>
</feature>
<feature type="domain" description="Lipocalin/cytosolic fatty-acid binding" evidence="3">
    <location>
        <begin position="51"/>
        <end position="172"/>
    </location>
</feature>
<accession>A0A2W1C146</accession>
<dbReference type="GO" id="GO:0005737">
    <property type="term" value="C:cytoplasm"/>
    <property type="evidence" value="ECO:0007669"/>
    <property type="project" value="TreeGrafter"/>
</dbReference>
<dbReference type="PRINTS" id="PR01273">
    <property type="entry name" value="INVTBRTCOLOR"/>
</dbReference>
<dbReference type="PANTHER" id="PTHR10612:SF62">
    <property type="entry name" value="LIPOCALIN_CYTOSOLIC FATTY-ACID BINDING DOMAIN-CONTAINING PROTEIN"/>
    <property type="match status" value="1"/>
</dbReference>
<dbReference type="Proteomes" id="UP000249218">
    <property type="component" value="Unassembled WGS sequence"/>
</dbReference>